<dbReference type="SMART" id="SM00849">
    <property type="entry name" value="Lactamase_B"/>
    <property type="match status" value="1"/>
</dbReference>
<dbReference type="InterPro" id="IPR001279">
    <property type="entry name" value="Metallo-B-lactamas"/>
</dbReference>
<dbReference type="SUPFAM" id="SSF56281">
    <property type="entry name" value="Metallo-hydrolase/oxidoreductase"/>
    <property type="match status" value="1"/>
</dbReference>
<evidence type="ECO:0000313" key="6">
    <source>
        <dbReference type="EMBL" id="SNR40053.1"/>
    </source>
</evidence>
<keyword evidence="2" id="KW-0479">Metal-binding</keyword>
<dbReference type="RefSeq" id="WP_089369906.1">
    <property type="nucleotide sequence ID" value="NZ_BMEP01000002.1"/>
</dbReference>
<evidence type="ECO:0000256" key="4">
    <source>
        <dbReference type="ARBA" id="ARBA00022833"/>
    </source>
</evidence>
<dbReference type="PANTHER" id="PTHR42978:SF3">
    <property type="entry name" value="BLR3078 PROTEIN"/>
    <property type="match status" value="1"/>
</dbReference>
<comment type="similarity">
    <text evidence="1">Belongs to the metallo-beta-lactamase superfamily.</text>
</comment>
<organism evidence="6 7">
    <name type="scientific">Dokdonia pacifica</name>
    <dbReference type="NCBI Taxonomy" id="1627892"/>
    <lineage>
        <taxon>Bacteria</taxon>
        <taxon>Pseudomonadati</taxon>
        <taxon>Bacteroidota</taxon>
        <taxon>Flavobacteriia</taxon>
        <taxon>Flavobacteriales</taxon>
        <taxon>Flavobacteriaceae</taxon>
        <taxon>Dokdonia</taxon>
    </lineage>
</organism>
<gene>
    <name evidence="6" type="ORF">SAMN06265376_101575</name>
</gene>
<dbReference type="InterPro" id="IPR036866">
    <property type="entry name" value="RibonucZ/Hydroxyglut_hydro"/>
</dbReference>
<dbReference type="Gene3D" id="3.60.15.10">
    <property type="entry name" value="Ribonuclease Z/Hydroxyacylglutathione hydrolase-like"/>
    <property type="match status" value="1"/>
</dbReference>
<evidence type="ECO:0000259" key="5">
    <source>
        <dbReference type="SMART" id="SM00849"/>
    </source>
</evidence>
<evidence type="ECO:0000256" key="3">
    <source>
        <dbReference type="ARBA" id="ARBA00022801"/>
    </source>
</evidence>
<evidence type="ECO:0000256" key="1">
    <source>
        <dbReference type="ARBA" id="ARBA00007749"/>
    </source>
</evidence>
<dbReference type="InterPro" id="IPR051013">
    <property type="entry name" value="MBL_superfamily_lactonases"/>
</dbReference>
<protein>
    <submittedName>
        <fullName evidence="6">Metallo-beta-lactamase superfamily protein</fullName>
    </submittedName>
</protein>
<name>A0A238W1P7_9FLAO</name>
<dbReference type="CDD" id="cd07729">
    <property type="entry name" value="AHL_lactonase_MBL-fold"/>
    <property type="match status" value="1"/>
</dbReference>
<reference evidence="6 7" key="1">
    <citation type="submission" date="2017-06" db="EMBL/GenBank/DDBJ databases">
        <authorList>
            <person name="Kim H.J."/>
            <person name="Triplett B.A."/>
        </authorList>
    </citation>
    <scope>NUCLEOTIDE SEQUENCE [LARGE SCALE GENOMIC DNA]</scope>
    <source>
        <strain evidence="6 7">DSM 25597</strain>
    </source>
</reference>
<dbReference type="GO" id="GO:0046872">
    <property type="term" value="F:metal ion binding"/>
    <property type="evidence" value="ECO:0007669"/>
    <property type="project" value="UniProtKB-KW"/>
</dbReference>
<dbReference type="AlphaFoldDB" id="A0A238W1P7"/>
<accession>A0A238W1P7</accession>
<proteinExistence type="inferred from homology"/>
<dbReference type="EMBL" id="FZNY01000001">
    <property type="protein sequence ID" value="SNR40053.1"/>
    <property type="molecule type" value="Genomic_DNA"/>
</dbReference>
<sequence>MKKIITLIAVAIAIIACKESSTEDKQVSEEVKTPAKPAVALYTFNGGSVGANDLNLFAQGETYKGTSKQLVDAFYVIKHPNGVLLWDTGLPEGLVGQEPYTTPDGAFTIARKDSILNQLATIGITKDDIDYIAFSHIHFDHTGAANHFAASKWLVQKPEYNFAISEEIKGNGFYAPDTFKELTNVIGLSGDHDVFGDGSVIIKSMPGHTPGHQVLFIDLPEHGPTLLSGDMYHFQENRDGKVIPGFNHDLEQSKTAIADFEAFAKAKKAKVYIQHEPADFVKMPVAPKALN</sequence>
<keyword evidence="3" id="KW-0378">Hydrolase</keyword>
<dbReference type="Proteomes" id="UP000198379">
    <property type="component" value="Unassembled WGS sequence"/>
</dbReference>
<evidence type="ECO:0000256" key="2">
    <source>
        <dbReference type="ARBA" id="ARBA00022723"/>
    </source>
</evidence>
<dbReference type="PANTHER" id="PTHR42978">
    <property type="entry name" value="QUORUM-QUENCHING LACTONASE YTNP-RELATED-RELATED"/>
    <property type="match status" value="1"/>
</dbReference>
<feature type="domain" description="Metallo-beta-lactamase" evidence="5">
    <location>
        <begin position="71"/>
        <end position="275"/>
    </location>
</feature>
<keyword evidence="7" id="KW-1185">Reference proteome</keyword>
<keyword evidence="4" id="KW-0862">Zinc</keyword>
<evidence type="ECO:0000313" key="7">
    <source>
        <dbReference type="Proteomes" id="UP000198379"/>
    </source>
</evidence>
<dbReference type="PROSITE" id="PS51257">
    <property type="entry name" value="PROKAR_LIPOPROTEIN"/>
    <property type="match status" value="1"/>
</dbReference>
<dbReference type="OrthoDB" id="9802248at2"/>
<dbReference type="GO" id="GO:0016787">
    <property type="term" value="F:hydrolase activity"/>
    <property type="evidence" value="ECO:0007669"/>
    <property type="project" value="UniProtKB-KW"/>
</dbReference>
<dbReference type="Pfam" id="PF00753">
    <property type="entry name" value="Lactamase_B"/>
    <property type="match status" value="1"/>
</dbReference>